<protein>
    <recommendedName>
        <fullName evidence="3">Lipoprotein</fullName>
    </recommendedName>
</protein>
<keyword evidence="2" id="KW-1185">Reference proteome</keyword>
<comment type="caution">
    <text evidence="1">The sequence shown here is derived from an EMBL/GenBank/DDBJ whole genome shotgun (WGS) entry which is preliminary data.</text>
</comment>
<dbReference type="AlphaFoldDB" id="A0A968G8R1"/>
<evidence type="ECO:0008006" key="3">
    <source>
        <dbReference type="Google" id="ProtNLM"/>
    </source>
</evidence>
<sequence>MKKNREYHRIGLITVSIIALCASLTGCSKPSDEGKDLQIRSALEESKARIGDYPFAVGFGATLQELMQAEGRADATLNLDVMTTYEYVRQWQGLKGTLSYLYLKEDDAVVALSFDIPLGMGVSVDDVTAIAEKIYAKPTPELYVQFLELEPAEAVRLYESPESQGFFWTHQYLIQVEEKPNAGVINVLYVYMHPNSADHTHQHSH</sequence>
<dbReference type="RefSeq" id="WP_167699664.1">
    <property type="nucleotide sequence ID" value="NZ_CP118174.1"/>
</dbReference>
<organism evidence="1 2">
    <name type="scientific">Entomospira entomophila</name>
    <dbReference type="NCBI Taxonomy" id="2719988"/>
    <lineage>
        <taxon>Bacteria</taxon>
        <taxon>Pseudomonadati</taxon>
        <taxon>Spirochaetota</taxon>
        <taxon>Spirochaetia</taxon>
        <taxon>Spirochaetales</taxon>
        <taxon>Spirochaetaceae</taxon>
        <taxon>Entomospira</taxon>
    </lineage>
</organism>
<dbReference type="PROSITE" id="PS51257">
    <property type="entry name" value="PROKAR_LIPOPROTEIN"/>
    <property type="match status" value="1"/>
</dbReference>
<dbReference type="EMBL" id="JAATLJ010000001">
    <property type="protein sequence ID" value="NIZ40056.1"/>
    <property type="molecule type" value="Genomic_DNA"/>
</dbReference>
<gene>
    <name evidence="1" type="ORF">HCT14_00790</name>
</gene>
<evidence type="ECO:0000313" key="2">
    <source>
        <dbReference type="Proteomes" id="UP000711995"/>
    </source>
</evidence>
<dbReference type="Proteomes" id="UP000711995">
    <property type="component" value="Unassembled WGS sequence"/>
</dbReference>
<proteinExistence type="predicted"/>
<evidence type="ECO:0000313" key="1">
    <source>
        <dbReference type="EMBL" id="NIZ40056.1"/>
    </source>
</evidence>
<name>A0A968G8R1_9SPIO</name>
<reference evidence="1 2" key="1">
    <citation type="submission" date="2020-03" db="EMBL/GenBank/DDBJ databases">
        <title>Spirochaetal bacteria isolated from arthropods constitute a novel genus Entomospira genus novum within the order Spirochaetales.</title>
        <authorList>
            <person name="Grana-Miraglia L."/>
            <person name="Sikutova S."/>
            <person name="Fingerle V."/>
            <person name="Sing A."/>
            <person name="Castillo-Ramirez S."/>
            <person name="Margos G."/>
            <person name="Rudolf I."/>
        </authorList>
    </citation>
    <scope>NUCLEOTIDE SEQUENCE [LARGE SCALE GENOMIC DNA]</scope>
    <source>
        <strain evidence="1 2">BR193</strain>
    </source>
</reference>
<accession>A0A968G8R1</accession>